<evidence type="ECO:0000313" key="2">
    <source>
        <dbReference type="Proteomes" id="UP000722791"/>
    </source>
</evidence>
<organism evidence="1 2">
    <name type="scientific">Volvox reticuliferus</name>
    <dbReference type="NCBI Taxonomy" id="1737510"/>
    <lineage>
        <taxon>Eukaryota</taxon>
        <taxon>Viridiplantae</taxon>
        <taxon>Chlorophyta</taxon>
        <taxon>core chlorophytes</taxon>
        <taxon>Chlorophyceae</taxon>
        <taxon>CS clade</taxon>
        <taxon>Chlamydomonadales</taxon>
        <taxon>Volvocaceae</taxon>
        <taxon>Volvox</taxon>
    </lineage>
</organism>
<protein>
    <submittedName>
        <fullName evidence="1">Uncharacterized protein</fullName>
    </submittedName>
</protein>
<dbReference type="EMBL" id="BNCQ01000007">
    <property type="protein sequence ID" value="GIL99887.1"/>
    <property type="molecule type" value="Genomic_DNA"/>
</dbReference>
<gene>
    <name evidence="1" type="ORF">Vretimale_4936</name>
</gene>
<accession>A0A8J4G1Y0</accession>
<sequence length="121" mass="13100">MAGADEAEFLELLVANNRIGDWVDRIRARGNPARQKQALLLLQRAVEGRSAYAEEARQAGVVPLLTRLLGLTGSQPPEDQVLAGRWLADSVFSHSPPRARARAHLANLLSLALPIPALPIP</sequence>
<reference evidence="1" key="1">
    <citation type="journal article" date="2021" name="Proc. Natl. Acad. Sci. U.S.A.">
        <title>Three genomes in the algal genus Volvox reveal the fate of a haploid sex-determining region after a transition to homothallism.</title>
        <authorList>
            <person name="Yamamoto K."/>
            <person name="Hamaji T."/>
            <person name="Kawai-Toyooka H."/>
            <person name="Matsuzaki R."/>
            <person name="Takahashi F."/>
            <person name="Nishimura Y."/>
            <person name="Kawachi M."/>
            <person name="Noguchi H."/>
            <person name="Minakuchi Y."/>
            <person name="Umen J.G."/>
            <person name="Toyoda A."/>
            <person name="Nozaki H."/>
        </authorList>
    </citation>
    <scope>NUCLEOTIDE SEQUENCE</scope>
    <source>
        <strain evidence="1">NIES-3785</strain>
    </source>
</reference>
<dbReference type="OrthoDB" id="545599at2759"/>
<dbReference type="Proteomes" id="UP000722791">
    <property type="component" value="Unassembled WGS sequence"/>
</dbReference>
<dbReference type="AlphaFoldDB" id="A0A8J4G1Y0"/>
<evidence type="ECO:0000313" key="1">
    <source>
        <dbReference type="EMBL" id="GIL99887.1"/>
    </source>
</evidence>
<name>A0A8J4G1Y0_9CHLO</name>
<proteinExistence type="predicted"/>
<comment type="caution">
    <text evidence="1">The sequence shown here is derived from an EMBL/GenBank/DDBJ whole genome shotgun (WGS) entry which is preliminary data.</text>
</comment>